<evidence type="ECO:0000313" key="3">
    <source>
        <dbReference type="EMBL" id="KAH9830520.1"/>
    </source>
</evidence>
<name>A0ABQ8K1I1_9APHY</name>
<keyword evidence="2" id="KW-0812">Transmembrane</keyword>
<evidence type="ECO:0000256" key="2">
    <source>
        <dbReference type="SAM" id="Phobius"/>
    </source>
</evidence>
<evidence type="ECO:0000313" key="4">
    <source>
        <dbReference type="Proteomes" id="UP000814176"/>
    </source>
</evidence>
<comment type="caution">
    <text evidence="3">The sequence shown here is derived from an EMBL/GenBank/DDBJ whole genome shotgun (WGS) entry which is preliminary data.</text>
</comment>
<keyword evidence="2" id="KW-1133">Transmembrane helix</keyword>
<keyword evidence="4" id="KW-1185">Reference proteome</keyword>
<evidence type="ECO:0000256" key="1">
    <source>
        <dbReference type="SAM" id="MobiDB-lite"/>
    </source>
</evidence>
<accession>A0ABQ8K1I1</accession>
<protein>
    <submittedName>
        <fullName evidence="3">Uncharacterized protein</fullName>
    </submittedName>
</protein>
<reference evidence="3 4" key="1">
    <citation type="journal article" date="2021" name="Environ. Microbiol.">
        <title>Gene family expansions and transcriptome signatures uncover fungal adaptations to wood decay.</title>
        <authorList>
            <person name="Hage H."/>
            <person name="Miyauchi S."/>
            <person name="Viragh M."/>
            <person name="Drula E."/>
            <person name="Min B."/>
            <person name="Chaduli D."/>
            <person name="Navarro D."/>
            <person name="Favel A."/>
            <person name="Norest M."/>
            <person name="Lesage-Meessen L."/>
            <person name="Balint B."/>
            <person name="Merenyi Z."/>
            <person name="de Eugenio L."/>
            <person name="Morin E."/>
            <person name="Martinez A.T."/>
            <person name="Baldrian P."/>
            <person name="Stursova M."/>
            <person name="Martinez M.J."/>
            <person name="Novotny C."/>
            <person name="Magnuson J.K."/>
            <person name="Spatafora J.W."/>
            <person name="Maurice S."/>
            <person name="Pangilinan J."/>
            <person name="Andreopoulos W."/>
            <person name="LaButti K."/>
            <person name="Hundley H."/>
            <person name="Na H."/>
            <person name="Kuo A."/>
            <person name="Barry K."/>
            <person name="Lipzen A."/>
            <person name="Henrissat B."/>
            <person name="Riley R."/>
            <person name="Ahrendt S."/>
            <person name="Nagy L.G."/>
            <person name="Grigoriev I.V."/>
            <person name="Martin F."/>
            <person name="Rosso M.N."/>
        </authorList>
    </citation>
    <scope>NUCLEOTIDE SEQUENCE [LARGE SCALE GENOMIC DNA]</scope>
    <source>
        <strain evidence="3 4">CIRM-BRFM 1785</strain>
    </source>
</reference>
<gene>
    <name evidence="3" type="ORF">C8Q71DRAFT_369402</name>
</gene>
<dbReference type="Proteomes" id="UP000814176">
    <property type="component" value="Unassembled WGS sequence"/>
</dbReference>
<sequence>MPSSVEDDVPDPWRLTVIRTEGLLFVRPGRSWRPVVYIESADAPQSHETALGHKGQSLNANIPLLLHHVDLRSKLDIKIVHQSLKHRKKHHLIASACVSLGDLADQQQDQPDFTAEVRLSCTNFRSPSIKFVNGQQQRYATLVVVLRAPTSASPTLIDKELDQSESEGDTLLESSSAGDSDIEADEPSPEQPDIPRDGLRRRRLQIRGYNVDTDEDAASGSEACSPYAVTPGDEYFPPNIDTWDPTGTSAADGSTESLHRARAQVPSDIPLHNGQHPTAPTRLSWRTRMSFLRQRISWLGNGISWCGASVSNLGEMALNQVTPYAELYEAQQADGHDVYDKVHTRLLKEWYAVAATLVALGGIDAATFGLAPDSIFPVDGLARHVVALGAITAGLGLFHDCVLLFSYSNINGERFRDVNGSYVTFSLHCRIPFVCMLISTMSLTVFLLSVAWSEWPDAVLAMSFLSGVLFSMQYLVYGCSRVPTLLRGRRRAVPDAAS</sequence>
<proteinExistence type="predicted"/>
<dbReference type="GeneID" id="71998853"/>
<feature type="transmembrane region" description="Helical" evidence="2">
    <location>
        <begin position="431"/>
        <end position="452"/>
    </location>
</feature>
<keyword evidence="2" id="KW-0472">Membrane</keyword>
<feature type="transmembrane region" description="Helical" evidence="2">
    <location>
        <begin position="458"/>
        <end position="477"/>
    </location>
</feature>
<feature type="region of interest" description="Disordered" evidence="1">
    <location>
        <begin position="156"/>
        <end position="202"/>
    </location>
</feature>
<dbReference type="EMBL" id="JADCUA010000031">
    <property type="protein sequence ID" value="KAH9830520.1"/>
    <property type="molecule type" value="Genomic_DNA"/>
</dbReference>
<organism evidence="3 4">
    <name type="scientific">Rhodofomes roseus</name>
    <dbReference type="NCBI Taxonomy" id="34475"/>
    <lineage>
        <taxon>Eukaryota</taxon>
        <taxon>Fungi</taxon>
        <taxon>Dikarya</taxon>
        <taxon>Basidiomycota</taxon>
        <taxon>Agaricomycotina</taxon>
        <taxon>Agaricomycetes</taxon>
        <taxon>Polyporales</taxon>
        <taxon>Rhodofomes</taxon>
    </lineage>
</organism>
<dbReference type="RefSeq" id="XP_047773824.1">
    <property type="nucleotide sequence ID" value="XM_047918121.1"/>
</dbReference>
<feature type="transmembrane region" description="Helical" evidence="2">
    <location>
        <begin position="350"/>
        <end position="372"/>
    </location>
</feature>
<feature type="transmembrane region" description="Helical" evidence="2">
    <location>
        <begin position="384"/>
        <end position="410"/>
    </location>
</feature>